<reference evidence="1" key="1">
    <citation type="journal article" date="2017" name="Science">
        <title>Giant viruses with an expanded complement of translation system components.</title>
        <authorList>
            <person name="Schulz F."/>
            <person name="Yutin N."/>
            <person name="Ivanova N.N."/>
            <person name="Ortega D.R."/>
            <person name="Lee T.K."/>
            <person name="Vierheilig J."/>
            <person name="Daims H."/>
            <person name="Horn M."/>
            <person name="Wagner M."/>
            <person name="Jensen G.J."/>
            <person name="Kyrpides N.C."/>
            <person name="Koonin E.V."/>
            <person name="Woyke T."/>
        </authorList>
    </citation>
    <scope>NUCLEOTIDE SEQUENCE</scope>
    <source>
        <strain evidence="1">CTV1</strain>
    </source>
</reference>
<name>A0A1V0SBC2_9VIRU</name>
<gene>
    <name evidence="1" type="ORF">Catovirus_1_1080</name>
</gene>
<proteinExistence type="predicted"/>
<protein>
    <submittedName>
        <fullName evidence="1">Uncharacterized protein</fullName>
    </submittedName>
</protein>
<dbReference type="EMBL" id="KY684083">
    <property type="protein sequence ID" value="ARF09030.1"/>
    <property type="molecule type" value="Genomic_DNA"/>
</dbReference>
<evidence type="ECO:0000313" key="1">
    <source>
        <dbReference type="EMBL" id="ARF09030.1"/>
    </source>
</evidence>
<organism evidence="1">
    <name type="scientific">Catovirus CTV1</name>
    <dbReference type="NCBI Taxonomy" id="1977631"/>
    <lineage>
        <taxon>Viruses</taxon>
        <taxon>Varidnaviria</taxon>
        <taxon>Bamfordvirae</taxon>
        <taxon>Nucleocytoviricota</taxon>
        <taxon>Megaviricetes</taxon>
        <taxon>Imitervirales</taxon>
        <taxon>Mimiviridae</taxon>
        <taxon>Klosneuvirinae</taxon>
        <taxon>Catovirus</taxon>
    </lineage>
</organism>
<sequence>MDSDSINSDDCLINGNVDEQISLFDDMVDDLWNNVIVKYINNGNILTLLSTDDKTKFYEYMLNNSDAIKELYKMREDNI</sequence>
<accession>A0A1V0SBC2</accession>